<gene>
    <name evidence="2" type="ORF">GCM10011614_09560</name>
</gene>
<reference evidence="2" key="1">
    <citation type="journal article" date="2014" name="Int. J. Syst. Evol. Microbiol.">
        <title>Complete genome sequence of Corynebacterium casei LMG S-19264T (=DSM 44701T), isolated from a smear-ripened cheese.</title>
        <authorList>
            <consortium name="US DOE Joint Genome Institute (JGI-PGF)"/>
            <person name="Walter F."/>
            <person name="Albersmeier A."/>
            <person name="Kalinowski J."/>
            <person name="Ruckert C."/>
        </authorList>
    </citation>
    <scope>NUCLEOTIDE SEQUENCE</scope>
    <source>
        <strain evidence="2">KCTC 32255</strain>
    </source>
</reference>
<reference evidence="2" key="2">
    <citation type="submission" date="2020-09" db="EMBL/GenBank/DDBJ databases">
        <authorList>
            <person name="Sun Q."/>
            <person name="Kim S."/>
        </authorList>
    </citation>
    <scope>NUCLEOTIDE SEQUENCE</scope>
    <source>
        <strain evidence="2">KCTC 32255</strain>
    </source>
</reference>
<organism evidence="2 3">
    <name type="scientific">Novosphingobium colocasiae</name>
    <dbReference type="NCBI Taxonomy" id="1256513"/>
    <lineage>
        <taxon>Bacteria</taxon>
        <taxon>Pseudomonadati</taxon>
        <taxon>Pseudomonadota</taxon>
        <taxon>Alphaproteobacteria</taxon>
        <taxon>Sphingomonadales</taxon>
        <taxon>Sphingomonadaceae</taxon>
        <taxon>Novosphingobium</taxon>
    </lineage>
</organism>
<sequence length="116" mass="12856">MWHLALADQWEALKSAVLPHNQDVRGLVHIHAAIGIYLALALFARRGLAAWWPVAVVGLLTLANEAMDVIALPDPGQFWVLRDTGWDIVNSLLWPCAIMVAARLLDRKGEDITPDE</sequence>
<evidence type="ECO:0000313" key="3">
    <source>
        <dbReference type="Proteomes" id="UP000648075"/>
    </source>
</evidence>
<dbReference type="EMBL" id="BMZA01000002">
    <property type="protein sequence ID" value="GGY96752.1"/>
    <property type="molecule type" value="Genomic_DNA"/>
</dbReference>
<keyword evidence="3" id="KW-1185">Reference proteome</keyword>
<keyword evidence="1" id="KW-0472">Membrane</keyword>
<keyword evidence="1" id="KW-1133">Transmembrane helix</keyword>
<comment type="caution">
    <text evidence="2">The sequence shown here is derived from an EMBL/GenBank/DDBJ whole genome shotgun (WGS) entry which is preliminary data.</text>
</comment>
<proteinExistence type="predicted"/>
<evidence type="ECO:0000313" key="2">
    <source>
        <dbReference type="EMBL" id="GGY96752.1"/>
    </source>
</evidence>
<evidence type="ECO:0000256" key="1">
    <source>
        <dbReference type="SAM" id="Phobius"/>
    </source>
</evidence>
<feature type="transmembrane region" description="Helical" evidence="1">
    <location>
        <begin position="51"/>
        <end position="72"/>
    </location>
</feature>
<dbReference type="Proteomes" id="UP000648075">
    <property type="component" value="Unassembled WGS sequence"/>
</dbReference>
<name>A0A918PBR1_9SPHN</name>
<dbReference type="AlphaFoldDB" id="A0A918PBR1"/>
<accession>A0A918PBR1</accession>
<feature type="transmembrane region" description="Helical" evidence="1">
    <location>
        <begin position="84"/>
        <end position="105"/>
    </location>
</feature>
<protein>
    <submittedName>
        <fullName evidence="2">Uncharacterized protein</fullName>
    </submittedName>
</protein>
<feature type="transmembrane region" description="Helical" evidence="1">
    <location>
        <begin position="26"/>
        <end position="44"/>
    </location>
</feature>
<keyword evidence="1" id="KW-0812">Transmembrane</keyword>